<dbReference type="EMBL" id="LAZR01008645">
    <property type="protein sequence ID" value="KKM77413.1"/>
    <property type="molecule type" value="Genomic_DNA"/>
</dbReference>
<accession>A0A0F9K601</accession>
<organism evidence="1">
    <name type="scientific">marine sediment metagenome</name>
    <dbReference type="NCBI Taxonomy" id="412755"/>
    <lineage>
        <taxon>unclassified sequences</taxon>
        <taxon>metagenomes</taxon>
        <taxon>ecological metagenomes</taxon>
    </lineage>
</organism>
<proteinExistence type="predicted"/>
<comment type="caution">
    <text evidence="1">The sequence shown here is derived from an EMBL/GenBank/DDBJ whole genome shotgun (WGS) entry which is preliminary data.</text>
</comment>
<sequence length="61" mass="6754">MNEKRMEDVIAAARIVADNIPSTTGDRMGPRDRVMVGVPEHELYLLRATVDRLKGEGETDG</sequence>
<gene>
    <name evidence="1" type="ORF">LCGC14_1370310</name>
</gene>
<reference evidence="1" key="1">
    <citation type="journal article" date="2015" name="Nature">
        <title>Complex archaea that bridge the gap between prokaryotes and eukaryotes.</title>
        <authorList>
            <person name="Spang A."/>
            <person name="Saw J.H."/>
            <person name="Jorgensen S.L."/>
            <person name="Zaremba-Niedzwiedzka K."/>
            <person name="Martijn J."/>
            <person name="Lind A.E."/>
            <person name="van Eijk R."/>
            <person name="Schleper C."/>
            <person name="Guy L."/>
            <person name="Ettema T.J."/>
        </authorList>
    </citation>
    <scope>NUCLEOTIDE SEQUENCE</scope>
</reference>
<name>A0A0F9K601_9ZZZZ</name>
<dbReference type="AlphaFoldDB" id="A0A0F9K601"/>
<protein>
    <submittedName>
        <fullName evidence="1">Uncharacterized protein</fullName>
    </submittedName>
</protein>
<evidence type="ECO:0000313" key="1">
    <source>
        <dbReference type="EMBL" id="KKM77413.1"/>
    </source>
</evidence>